<dbReference type="EMBL" id="JAADJZ010000009">
    <property type="protein sequence ID" value="KAF2872610.1"/>
    <property type="molecule type" value="Genomic_DNA"/>
</dbReference>
<reference evidence="2 3" key="1">
    <citation type="submission" date="2020-01" db="EMBL/GenBank/DDBJ databases">
        <authorList>
            <consortium name="DOE Joint Genome Institute"/>
            <person name="Haridas S."/>
            <person name="Albert R."/>
            <person name="Binder M."/>
            <person name="Bloem J."/>
            <person name="Labutti K."/>
            <person name="Salamov A."/>
            <person name="Andreopoulos B."/>
            <person name="Baker S.E."/>
            <person name="Barry K."/>
            <person name="Bills G."/>
            <person name="Bluhm B.H."/>
            <person name="Cannon C."/>
            <person name="Castanera R."/>
            <person name="Culley D.E."/>
            <person name="Daum C."/>
            <person name="Ezra D."/>
            <person name="Gonzalez J.B."/>
            <person name="Henrissat B."/>
            <person name="Kuo A."/>
            <person name="Liang C."/>
            <person name="Lipzen A."/>
            <person name="Lutzoni F."/>
            <person name="Magnuson J."/>
            <person name="Mondo S."/>
            <person name="Nolan M."/>
            <person name="Ohm R."/>
            <person name="Pangilinan J."/>
            <person name="Park H.-J.H."/>
            <person name="Ramirez L."/>
            <person name="Alfaro M."/>
            <person name="Sun H."/>
            <person name="Tritt A."/>
            <person name="Yoshinaga Y."/>
            <person name="Zwiers L.-H.L."/>
            <person name="Turgeon B.G."/>
            <person name="Goodwin S.B."/>
            <person name="Spatafora J.W."/>
            <person name="Crous P.W."/>
            <person name="Grigoriev I.V."/>
        </authorList>
    </citation>
    <scope>NUCLEOTIDE SEQUENCE [LARGE SCALE GENOMIC DNA]</scope>
    <source>
        <strain evidence="2 3">CBS 611.86</strain>
    </source>
</reference>
<organism evidence="2 3">
    <name type="scientific">Massariosphaeria phaeospora</name>
    <dbReference type="NCBI Taxonomy" id="100035"/>
    <lineage>
        <taxon>Eukaryota</taxon>
        <taxon>Fungi</taxon>
        <taxon>Dikarya</taxon>
        <taxon>Ascomycota</taxon>
        <taxon>Pezizomycotina</taxon>
        <taxon>Dothideomycetes</taxon>
        <taxon>Pleosporomycetidae</taxon>
        <taxon>Pleosporales</taxon>
        <taxon>Pleosporales incertae sedis</taxon>
        <taxon>Massariosphaeria</taxon>
    </lineage>
</organism>
<name>A0A7C8IF56_9PLEO</name>
<sequence>MAGRRHQAEGGSSLVRLGKGAERETKRHGGGTRACSRVVQSVRRCVVVSLFIALPVPVPPVLCQPAISCAVEQVVPAAKTRPSAAARLEGGGGGLSCLAAGSLHFPRPARPPCHSTAHRTPHTAPNNNNHPVASAPLAPRRALARQSQRPIPAGTSHFPKRSDAWANTAAAQSLLVSAPSCSVLA</sequence>
<dbReference type="Proteomes" id="UP000481861">
    <property type="component" value="Unassembled WGS sequence"/>
</dbReference>
<protein>
    <submittedName>
        <fullName evidence="2">Uncharacterized protein</fullName>
    </submittedName>
</protein>
<evidence type="ECO:0000256" key="1">
    <source>
        <dbReference type="SAM" id="MobiDB-lite"/>
    </source>
</evidence>
<accession>A0A7C8IF56</accession>
<proteinExistence type="predicted"/>
<keyword evidence="3" id="KW-1185">Reference proteome</keyword>
<evidence type="ECO:0000313" key="3">
    <source>
        <dbReference type="Proteomes" id="UP000481861"/>
    </source>
</evidence>
<feature type="region of interest" description="Disordered" evidence="1">
    <location>
        <begin position="1"/>
        <end position="34"/>
    </location>
</feature>
<dbReference type="AlphaFoldDB" id="A0A7C8IF56"/>
<evidence type="ECO:0000313" key="2">
    <source>
        <dbReference type="EMBL" id="KAF2872610.1"/>
    </source>
</evidence>
<gene>
    <name evidence="2" type="ORF">BDV95DRAFT_390907</name>
</gene>
<feature type="region of interest" description="Disordered" evidence="1">
    <location>
        <begin position="112"/>
        <end position="160"/>
    </location>
</feature>
<feature type="compositionally biased region" description="Low complexity" evidence="1">
    <location>
        <begin position="126"/>
        <end position="149"/>
    </location>
</feature>
<comment type="caution">
    <text evidence="2">The sequence shown here is derived from an EMBL/GenBank/DDBJ whole genome shotgun (WGS) entry which is preliminary data.</text>
</comment>